<evidence type="ECO:0000256" key="1">
    <source>
        <dbReference type="SAM" id="MobiDB-lite"/>
    </source>
</evidence>
<name>A0A9N7UUN8_PLEPL</name>
<dbReference type="Proteomes" id="UP001153269">
    <property type="component" value="Unassembled WGS sequence"/>
</dbReference>
<accession>A0A9N7UUN8</accession>
<feature type="compositionally biased region" description="Basic and acidic residues" evidence="1">
    <location>
        <begin position="17"/>
        <end position="38"/>
    </location>
</feature>
<gene>
    <name evidence="2" type="ORF">PLEPLA_LOCUS25031</name>
</gene>
<protein>
    <submittedName>
        <fullName evidence="2">Uncharacterized protein</fullName>
    </submittedName>
</protein>
<reference evidence="2" key="1">
    <citation type="submission" date="2020-03" db="EMBL/GenBank/DDBJ databases">
        <authorList>
            <person name="Weist P."/>
        </authorList>
    </citation>
    <scope>NUCLEOTIDE SEQUENCE</scope>
</reference>
<comment type="caution">
    <text evidence="2">The sequence shown here is derived from an EMBL/GenBank/DDBJ whole genome shotgun (WGS) entry which is preliminary data.</text>
</comment>
<dbReference type="AlphaFoldDB" id="A0A9N7UUN8"/>
<dbReference type="EMBL" id="CADEAL010001968">
    <property type="protein sequence ID" value="CAB1436998.1"/>
    <property type="molecule type" value="Genomic_DNA"/>
</dbReference>
<keyword evidence="3" id="KW-1185">Reference proteome</keyword>
<feature type="region of interest" description="Disordered" evidence="1">
    <location>
        <begin position="1"/>
        <end position="39"/>
    </location>
</feature>
<sequence length="107" mass="11665">MKNRREDQASSSSGGKDGNRQKSGEMEKGEIPRPERCPGIRGVYGFKLHTCPGLNPSTHYIKPGCLEAKLVPKLLLPPDRAHIAPSSSPARDHSSRHPVQRGSQADD</sequence>
<feature type="region of interest" description="Disordered" evidence="1">
    <location>
        <begin position="79"/>
        <end position="107"/>
    </location>
</feature>
<proteinExistence type="predicted"/>
<evidence type="ECO:0000313" key="2">
    <source>
        <dbReference type="EMBL" id="CAB1436998.1"/>
    </source>
</evidence>
<evidence type="ECO:0000313" key="3">
    <source>
        <dbReference type="Proteomes" id="UP001153269"/>
    </source>
</evidence>
<organism evidence="2 3">
    <name type="scientific">Pleuronectes platessa</name>
    <name type="common">European plaice</name>
    <dbReference type="NCBI Taxonomy" id="8262"/>
    <lineage>
        <taxon>Eukaryota</taxon>
        <taxon>Metazoa</taxon>
        <taxon>Chordata</taxon>
        <taxon>Craniata</taxon>
        <taxon>Vertebrata</taxon>
        <taxon>Euteleostomi</taxon>
        <taxon>Actinopterygii</taxon>
        <taxon>Neopterygii</taxon>
        <taxon>Teleostei</taxon>
        <taxon>Neoteleostei</taxon>
        <taxon>Acanthomorphata</taxon>
        <taxon>Carangaria</taxon>
        <taxon>Pleuronectiformes</taxon>
        <taxon>Pleuronectoidei</taxon>
        <taxon>Pleuronectidae</taxon>
        <taxon>Pleuronectes</taxon>
    </lineage>
</organism>